<dbReference type="EMBL" id="MN270889">
    <property type="protein sequence ID" value="QFP93710.1"/>
    <property type="molecule type" value="Genomic_DNA"/>
</dbReference>
<keyword evidence="2" id="KW-1185">Reference proteome</keyword>
<evidence type="ECO:0000313" key="1">
    <source>
        <dbReference type="EMBL" id="QFP93710.1"/>
    </source>
</evidence>
<accession>A0A5P8D6T0</accession>
<evidence type="ECO:0000313" key="2">
    <source>
        <dbReference type="Proteomes" id="UP000326262"/>
    </source>
</evidence>
<protein>
    <submittedName>
        <fullName evidence="1">Uncharacterized protein</fullName>
    </submittedName>
</protein>
<dbReference type="Proteomes" id="UP000326262">
    <property type="component" value="Segment"/>
</dbReference>
<reference evidence="1 2" key="1">
    <citation type="submission" date="2019-08" db="EMBL/GenBank/DDBJ databases">
        <title>Six bacteriophages against potato bacterial diseases.</title>
        <authorList>
            <person name="Zhang X."/>
            <person name="Kering K."/>
        </authorList>
    </citation>
    <scope>NUCLEOTIDE SEQUENCE [LARGE SCALE GENOMIC DNA]</scope>
</reference>
<organism evidence="1 2">
    <name type="scientific">Ralstonia phage P-PSG-11</name>
    <dbReference type="NCBI Taxonomy" id="2652430"/>
    <lineage>
        <taxon>Viruses</taxon>
        <taxon>Duplodnaviria</taxon>
        <taxon>Heunggongvirae</taxon>
        <taxon>Uroviricota</taxon>
        <taxon>Caudoviricetes</taxon>
        <taxon>Autographivirales</taxon>
        <taxon>Gyeongsanvirus</taxon>
        <taxon>Gyeongsanvirus PPSG11</taxon>
    </lineage>
</organism>
<proteinExistence type="predicted"/>
<name>A0A5P8D6T0_9CAUD</name>
<sequence>MKARCRNPKHIFYHRYGGRGITYVPGWETFQGFLGDMGERPEGTTLDRIDPDKGYSRDNCRWATKEQQASNKRNTVLIDIDGETMIASQWSKRSGVKPSTILMRLKYGWPNRDAVFTPVGSKR</sequence>